<accession>A0AAW2M193</accession>
<dbReference type="NCBIfam" id="TIGR00756">
    <property type="entry name" value="PPR"/>
    <property type="match status" value="6"/>
</dbReference>
<dbReference type="EMBL" id="JACGWJ010000023">
    <property type="protein sequence ID" value="KAL0324858.1"/>
    <property type="molecule type" value="Genomic_DNA"/>
</dbReference>
<dbReference type="PANTHER" id="PTHR47447">
    <property type="entry name" value="OS03G0856100 PROTEIN"/>
    <property type="match status" value="1"/>
</dbReference>
<feature type="repeat" description="PPR" evidence="3">
    <location>
        <begin position="1166"/>
        <end position="1200"/>
    </location>
</feature>
<dbReference type="Pfam" id="PF12854">
    <property type="entry name" value="PPR_1"/>
    <property type="match status" value="1"/>
</dbReference>
<feature type="repeat" description="PPR" evidence="3">
    <location>
        <begin position="887"/>
        <end position="921"/>
    </location>
</feature>
<keyword evidence="2" id="KW-0677">Repeat</keyword>
<sequence>MQDHIGIAAKSSEHLDADCLNIKSVDKKINKVTKSSRCQQKVGSNENFIGEKSAQWTHPSVPVTKYNTLSTQTTEVVMLMDDKDARVCREYIDLECDSENELRWSATPSVAFSSHDLELTIVKETPDVNFRSPNTTPEFFSKDDYSSPSTSHRFIALPQQSPFQPSSVLNLHDDSTNVVCSTAVATPKTEITSEETIIKPEAESPWSVNSSVWKRRKIIDLSSVGPLNELNAPQISDRFSLTSSVTTADPTQRTEDMNHSENGCCRTKSFQSSAPSRSDQSHVPSGLHMDERLQIFCSRCKNLLGLPENDFSVMCSVISTSKVHLMSLKKKTSDALSTSMVDVLVCDTSYLDQRLATTREGASGQGIWCKEDGCVFNSIFCPFCFDLENCLGVQVVATDGLNVKFQNKTLFYLDQLEVKNFEAETKTSKVEKEQALSLHSDSSMAKNVAVCTFEKFAYVSPVQDSGGWRNTKSRDTSCLCHTISYLQPQDVYYYEKHSEVGTPSPSAIAAAVSKTQMRQERERVRGVWAMRGGGCGIGEHNTGEVPVLLYGTQLAFMNRLVSTLARWQRDGQCQGLLDSPTGTRKSLSPLCSVLALQQKQKLMNLHANLTHSSSRSNPDSDTDPINLGGGFIPESQPSGNPVTSTPVTTNAKREETRLAPTIFYASRTRTQMTQMIREYKKISYRVPMEVLGSKKHYYTYPYLCGVDEVYGNWYTSLLNHHRSSVSAFAFSTLESSLSSTNKNHSSNDESHILSQLSDLLPVASDKSIAVNSSAKQLDIRAVDNFLPPEDKLRGVFLQKFNSKSAIYHALSGVGIELNTDIFAKVVNGGNLSGESMVVFFNWAIEQRNFLKDVDAYHIVLKALGRRKFFVHMMEMLKDMRDKGMNPNPETLFIIMDSYVRARQVSKATKVFGELEKYGLQCNKETFCVALKCLSQRSRVGAAWSLFNKMRDKVQRDCTIYNIILGGWSKFGRVTEVEKILKVMVDDGIEPDCATYSYLIESFGRAGRVDDAVKIFKYLEEKGNLLSPEVYNAMIFNHIANGDIDGALKYYEEMLNNCFEPNVDTYNRIILYFLKHRRVSDAIEMLDEMLGRGILPSMGTVTEFLKPLCSYGPPHAALVIYKKARKAGCGISLAAYKLLLMRLSRFGKFGMMLNIWDEMQESGHSSDMQVYEYIINGLCNTGKLETAVLVMEECIHKGFFPSKIICSKLNNKLMDSNKVEIAYKLFLKLRNARTNENAQRYWRAKGWHF</sequence>
<feature type="repeat" description="PPR" evidence="3">
    <location>
        <begin position="1026"/>
        <end position="1060"/>
    </location>
</feature>
<evidence type="ECO:0000256" key="1">
    <source>
        <dbReference type="ARBA" id="ARBA00007626"/>
    </source>
</evidence>
<evidence type="ECO:0000256" key="3">
    <source>
        <dbReference type="PROSITE-ProRule" id="PRU00708"/>
    </source>
</evidence>
<comment type="caution">
    <text evidence="5">The sequence shown here is derived from an EMBL/GenBank/DDBJ whole genome shotgun (WGS) entry which is preliminary data.</text>
</comment>
<proteinExistence type="inferred from homology"/>
<dbReference type="Gene3D" id="3.40.50.300">
    <property type="entry name" value="P-loop containing nucleotide triphosphate hydrolases"/>
    <property type="match status" value="1"/>
</dbReference>
<dbReference type="PROSITE" id="PS51375">
    <property type="entry name" value="PPR"/>
    <property type="match status" value="7"/>
</dbReference>
<dbReference type="InterPro" id="IPR027417">
    <property type="entry name" value="P-loop_NTPase"/>
</dbReference>
<evidence type="ECO:0000313" key="5">
    <source>
        <dbReference type="EMBL" id="KAL0324858.1"/>
    </source>
</evidence>
<dbReference type="Pfam" id="PF01535">
    <property type="entry name" value="PPR"/>
    <property type="match status" value="5"/>
</dbReference>
<feature type="repeat" description="PPR" evidence="3">
    <location>
        <begin position="852"/>
        <end position="886"/>
    </location>
</feature>
<organism evidence="5">
    <name type="scientific">Sesamum radiatum</name>
    <name type="common">Black benniseed</name>
    <dbReference type="NCBI Taxonomy" id="300843"/>
    <lineage>
        <taxon>Eukaryota</taxon>
        <taxon>Viridiplantae</taxon>
        <taxon>Streptophyta</taxon>
        <taxon>Embryophyta</taxon>
        <taxon>Tracheophyta</taxon>
        <taxon>Spermatophyta</taxon>
        <taxon>Magnoliopsida</taxon>
        <taxon>eudicotyledons</taxon>
        <taxon>Gunneridae</taxon>
        <taxon>Pentapetalae</taxon>
        <taxon>asterids</taxon>
        <taxon>lamiids</taxon>
        <taxon>Lamiales</taxon>
        <taxon>Pedaliaceae</taxon>
        <taxon>Sesamum</taxon>
    </lineage>
</organism>
<protein>
    <submittedName>
        <fullName evidence="5">Pentatricopeptide repeat-containing protein</fullName>
    </submittedName>
</protein>
<dbReference type="AlphaFoldDB" id="A0AAW2M193"/>
<evidence type="ECO:0000256" key="4">
    <source>
        <dbReference type="SAM" id="MobiDB-lite"/>
    </source>
</evidence>
<feature type="compositionally biased region" description="Polar residues" evidence="4">
    <location>
        <begin position="268"/>
        <end position="283"/>
    </location>
</feature>
<dbReference type="InterPro" id="IPR002885">
    <property type="entry name" value="PPR_rpt"/>
</dbReference>
<dbReference type="InterPro" id="IPR011990">
    <property type="entry name" value="TPR-like_helical_dom_sf"/>
</dbReference>
<comment type="similarity">
    <text evidence="1">Belongs to the PPR family. P subfamily.</text>
</comment>
<feature type="repeat" description="PPR" evidence="3">
    <location>
        <begin position="991"/>
        <end position="1025"/>
    </location>
</feature>
<dbReference type="PANTHER" id="PTHR47447:SF28">
    <property type="entry name" value="PENTACOTRIPEPTIDE-REPEAT REGION OF PRORP DOMAIN-CONTAINING PROTEIN"/>
    <property type="match status" value="1"/>
</dbReference>
<feature type="repeat" description="PPR" evidence="3">
    <location>
        <begin position="1061"/>
        <end position="1095"/>
    </location>
</feature>
<dbReference type="Gene3D" id="1.25.40.10">
    <property type="entry name" value="Tetratricopeptide repeat domain"/>
    <property type="match status" value="4"/>
</dbReference>
<name>A0AAW2M193_SESRA</name>
<evidence type="ECO:0000256" key="2">
    <source>
        <dbReference type="ARBA" id="ARBA00022737"/>
    </source>
</evidence>
<reference evidence="5" key="2">
    <citation type="journal article" date="2024" name="Plant">
        <title>Genomic evolution and insights into agronomic trait innovations of Sesamum species.</title>
        <authorList>
            <person name="Miao H."/>
            <person name="Wang L."/>
            <person name="Qu L."/>
            <person name="Liu H."/>
            <person name="Sun Y."/>
            <person name="Le M."/>
            <person name="Wang Q."/>
            <person name="Wei S."/>
            <person name="Zheng Y."/>
            <person name="Lin W."/>
            <person name="Duan Y."/>
            <person name="Cao H."/>
            <person name="Xiong S."/>
            <person name="Wang X."/>
            <person name="Wei L."/>
            <person name="Li C."/>
            <person name="Ma Q."/>
            <person name="Ju M."/>
            <person name="Zhao R."/>
            <person name="Li G."/>
            <person name="Mu C."/>
            <person name="Tian Q."/>
            <person name="Mei H."/>
            <person name="Zhang T."/>
            <person name="Gao T."/>
            <person name="Zhang H."/>
        </authorList>
    </citation>
    <scope>NUCLEOTIDE SEQUENCE</scope>
    <source>
        <strain evidence="5">G02</strain>
    </source>
</reference>
<feature type="region of interest" description="Disordered" evidence="4">
    <location>
        <begin position="630"/>
        <end position="650"/>
    </location>
</feature>
<feature type="repeat" description="PPR" evidence="3">
    <location>
        <begin position="956"/>
        <end position="990"/>
    </location>
</feature>
<dbReference type="Pfam" id="PF13041">
    <property type="entry name" value="PPR_2"/>
    <property type="match status" value="1"/>
</dbReference>
<feature type="compositionally biased region" description="Polar residues" evidence="4">
    <location>
        <begin position="635"/>
        <end position="650"/>
    </location>
</feature>
<reference evidence="5" key="1">
    <citation type="submission" date="2020-06" db="EMBL/GenBank/DDBJ databases">
        <authorList>
            <person name="Li T."/>
            <person name="Hu X."/>
            <person name="Zhang T."/>
            <person name="Song X."/>
            <person name="Zhang H."/>
            <person name="Dai N."/>
            <person name="Sheng W."/>
            <person name="Hou X."/>
            <person name="Wei L."/>
        </authorList>
    </citation>
    <scope>NUCLEOTIDE SEQUENCE</scope>
    <source>
        <strain evidence="5">G02</strain>
        <tissue evidence="5">Leaf</tissue>
    </source>
</reference>
<gene>
    <name evidence="5" type="ORF">Sradi_5055100</name>
</gene>
<feature type="region of interest" description="Disordered" evidence="4">
    <location>
        <begin position="243"/>
        <end position="284"/>
    </location>
</feature>